<comment type="pathway">
    <text evidence="12">Cell wall biogenesis; peptidoglycan biosynthesis.</text>
</comment>
<comment type="similarity">
    <text evidence="2 12">Belongs to the glycosyltransferase 4 family. MraY subfamily.</text>
</comment>
<sequence>MFYWLYEQLSAGGHVPVLNLLRYITFRSGLALFTAQLIVVAMGSRFIRWMQAKQGKGQPIRAEGIQRHVIEKAGTPTMGGVMILAGLLIGTLLWSDLSNVYVWAVVIVTAGYGVLGFLDDYAKVTKQSTEGVSGRVRLLLEAAIAMTAVFLIIMFGPKPPETPGLLTSITFPFFKQAILNLDWFYLVFGAVVIVGAANAVNFTDGLDGLATVPVMIAAAAYGFIAYMVGNFVYANYLQLHFVPGVGELGVFACALIGAGMGFLWYNAPPAKIFMGDTGSLALGGAIGSIAVATRHEIVLTIIGGLFVAETLSVIIQVAWFKRTGRRIFLMAPIHHHFEKKGWSESTVVIRFWIVSLMLALVGLATLKLR</sequence>
<dbReference type="InterPro" id="IPR000715">
    <property type="entry name" value="Glycosyl_transferase_4"/>
</dbReference>
<dbReference type="GO" id="GO:0051301">
    <property type="term" value="P:cell division"/>
    <property type="evidence" value="ECO:0007669"/>
    <property type="project" value="UniProtKB-KW"/>
</dbReference>
<comment type="subcellular location">
    <subcellularLocation>
        <location evidence="12">Cell membrane</location>
        <topology evidence="12">Multi-pass membrane protein</topology>
    </subcellularLocation>
    <subcellularLocation>
        <location evidence="1">Membrane</location>
        <topology evidence="1">Multi-pass membrane protein</topology>
    </subcellularLocation>
</comment>
<dbReference type="GO" id="GO:0009252">
    <property type="term" value="P:peptidoglycan biosynthetic process"/>
    <property type="evidence" value="ECO:0007669"/>
    <property type="project" value="UniProtKB-UniRule"/>
</dbReference>
<name>A0A328A9S7_9CAUL</name>
<keyword evidence="7 12" id="KW-0573">Peptidoglycan synthesis</keyword>
<evidence type="ECO:0000256" key="5">
    <source>
        <dbReference type="ARBA" id="ARBA00022692"/>
    </source>
</evidence>
<evidence type="ECO:0000256" key="10">
    <source>
        <dbReference type="ARBA" id="ARBA00023306"/>
    </source>
</evidence>
<feature type="transmembrane region" description="Helical" evidence="12">
    <location>
        <begin position="77"/>
        <end position="94"/>
    </location>
</feature>
<evidence type="ECO:0000256" key="9">
    <source>
        <dbReference type="ARBA" id="ARBA00023136"/>
    </source>
</evidence>
<evidence type="ECO:0000256" key="8">
    <source>
        <dbReference type="ARBA" id="ARBA00022989"/>
    </source>
</evidence>
<proteinExistence type="inferred from homology"/>
<dbReference type="HAMAP" id="MF_00038">
    <property type="entry name" value="MraY"/>
    <property type="match status" value="1"/>
</dbReference>
<comment type="caution">
    <text evidence="15">The sequence shown here is derived from an EMBL/GenBank/DDBJ whole genome shotgun (WGS) entry which is preliminary data.</text>
</comment>
<reference evidence="16" key="1">
    <citation type="submission" date="2018-05" db="EMBL/GenBank/DDBJ databases">
        <authorList>
            <person name="Li X."/>
        </authorList>
    </citation>
    <scope>NUCLEOTIDE SEQUENCE [LARGE SCALE GENOMIC DNA]</scope>
    <source>
        <strain evidence="16">YIM 73061</strain>
    </source>
</reference>
<dbReference type="GO" id="GO:0005886">
    <property type="term" value="C:plasma membrane"/>
    <property type="evidence" value="ECO:0007669"/>
    <property type="project" value="UniProtKB-SubCell"/>
</dbReference>
<feature type="transmembrane region" description="Helical" evidence="12">
    <location>
        <begin position="100"/>
        <end position="118"/>
    </location>
</feature>
<dbReference type="GO" id="GO:0008360">
    <property type="term" value="P:regulation of cell shape"/>
    <property type="evidence" value="ECO:0007669"/>
    <property type="project" value="UniProtKB-KW"/>
</dbReference>
<keyword evidence="4 12" id="KW-0808">Transferase</keyword>
<dbReference type="UniPathway" id="UPA00219"/>
<dbReference type="RefSeq" id="WP_111515824.1">
    <property type="nucleotide sequence ID" value="NZ_QFYR01000004.1"/>
</dbReference>
<evidence type="ECO:0000256" key="4">
    <source>
        <dbReference type="ARBA" id="ARBA00022679"/>
    </source>
</evidence>
<evidence type="ECO:0000256" key="2">
    <source>
        <dbReference type="ARBA" id="ARBA00005583"/>
    </source>
</evidence>
<evidence type="ECO:0000256" key="1">
    <source>
        <dbReference type="ARBA" id="ARBA00004141"/>
    </source>
</evidence>
<dbReference type="AlphaFoldDB" id="A0A328A9S7"/>
<comment type="catalytic activity">
    <reaction evidence="12">
        <text>UDP-N-acetyl-alpha-D-muramoyl-L-alanyl-gamma-D-glutamyl-meso-2,6-diaminopimeloyl-D-alanyl-D-alanine + di-trans,octa-cis-undecaprenyl phosphate = di-trans,octa-cis-undecaprenyl diphospho-N-acetyl-alpha-D-muramoyl-L-alanyl-D-glutamyl-meso-2,6-diaminopimeloyl-D-alanyl-D-alanine + UMP</text>
        <dbReference type="Rhea" id="RHEA:28386"/>
        <dbReference type="ChEBI" id="CHEBI:57865"/>
        <dbReference type="ChEBI" id="CHEBI:60392"/>
        <dbReference type="ChEBI" id="CHEBI:61386"/>
        <dbReference type="ChEBI" id="CHEBI:61387"/>
        <dbReference type="EC" id="2.7.8.13"/>
    </reaction>
</comment>
<keyword evidence="5 12" id="KW-0812">Transmembrane</keyword>
<evidence type="ECO:0000313" key="16">
    <source>
        <dbReference type="Proteomes" id="UP000249725"/>
    </source>
</evidence>
<feature type="transmembrane region" description="Helical" evidence="12">
    <location>
        <begin position="20"/>
        <end position="43"/>
    </location>
</feature>
<gene>
    <name evidence="12" type="primary">mraY</name>
    <name evidence="15" type="ORF">DJ018_15185</name>
</gene>
<feature type="binding site" evidence="14">
    <location>
        <position position="276"/>
    </location>
    <ligand>
        <name>Mg(2+)</name>
        <dbReference type="ChEBI" id="CHEBI:18420"/>
    </ligand>
</feature>
<dbReference type="PROSITE" id="PS01348">
    <property type="entry name" value="MRAY_2"/>
    <property type="match status" value="1"/>
</dbReference>
<comment type="function">
    <text evidence="12">Catalyzes the initial step of the lipid cycle reactions in the biosynthesis of the cell wall peptidoglycan: transfers peptidoglycan precursor phospho-MurNAc-pentapeptide from UDP-MurNAc-pentapeptide onto the lipid carrier undecaprenyl phosphate, yielding undecaprenyl-pyrophosphoryl-MurNAc-pentapeptide, known as lipid I.</text>
</comment>
<evidence type="ECO:0000256" key="13">
    <source>
        <dbReference type="NCBIfam" id="TIGR00445"/>
    </source>
</evidence>
<dbReference type="GO" id="GO:0071555">
    <property type="term" value="P:cell wall organization"/>
    <property type="evidence" value="ECO:0007669"/>
    <property type="project" value="UniProtKB-KW"/>
</dbReference>
<evidence type="ECO:0000256" key="12">
    <source>
        <dbReference type="HAMAP-Rule" id="MF_00038"/>
    </source>
</evidence>
<dbReference type="PANTHER" id="PTHR22926:SF5">
    <property type="entry name" value="PHOSPHO-N-ACETYLMURAMOYL-PENTAPEPTIDE-TRANSFERASE HOMOLOG"/>
    <property type="match status" value="1"/>
</dbReference>
<dbReference type="Pfam" id="PF00953">
    <property type="entry name" value="Glycos_transf_4"/>
    <property type="match status" value="1"/>
</dbReference>
<keyword evidence="8 12" id="KW-1133">Transmembrane helix</keyword>
<dbReference type="PROSITE" id="PS01347">
    <property type="entry name" value="MRAY_1"/>
    <property type="match status" value="1"/>
</dbReference>
<dbReference type="InterPro" id="IPR018480">
    <property type="entry name" value="PNAcMuramoyl-5peptid_Trfase_CS"/>
</dbReference>
<dbReference type="GO" id="GO:0046872">
    <property type="term" value="F:metal ion binding"/>
    <property type="evidence" value="ECO:0007669"/>
    <property type="project" value="UniProtKB-KW"/>
</dbReference>
<dbReference type="EC" id="2.7.8.13" evidence="12 13"/>
<keyword evidence="12 14" id="KW-0460">Magnesium</keyword>
<protein>
    <recommendedName>
        <fullName evidence="12 13">Phospho-N-acetylmuramoyl-pentapeptide-transferase</fullName>
        <ecNumber evidence="12 13">2.7.8.13</ecNumber>
    </recommendedName>
    <alternativeName>
        <fullName evidence="12">UDP-MurNAc-pentapeptide phosphotransferase</fullName>
    </alternativeName>
</protein>
<dbReference type="PANTHER" id="PTHR22926">
    <property type="entry name" value="PHOSPHO-N-ACETYLMURAMOYL-PENTAPEPTIDE-TRANSFERASE"/>
    <property type="match status" value="1"/>
</dbReference>
<dbReference type="InterPro" id="IPR003524">
    <property type="entry name" value="PNAcMuramoyl-5peptid_Trfase"/>
</dbReference>
<organism evidence="15 16">
    <name type="scientific">Phenylobacterium deserti</name>
    <dbReference type="NCBI Taxonomy" id="1914756"/>
    <lineage>
        <taxon>Bacteria</taxon>
        <taxon>Pseudomonadati</taxon>
        <taxon>Pseudomonadota</taxon>
        <taxon>Alphaproteobacteria</taxon>
        <taxon>Caulobacterales</taxon>
        <taxon>Caulobacteraceae</taxon>
        <taxon>Phenylobacterium</taxon>
    </lineage>
</organism>
<keyword evidence="16" id="KW-1185">Reference proteome</keyword>
<keyword evidence="6 12" id="KW-0133">Cell shape</keyword>
<keyword evidence="11 12" id="KW-0961">Cell wall biogenesis/degradation</keyword>
<keyword evidence="12" id="KW-1003">Cell membrane</keyword>
<feature type="transmembrane region" description="Helical" evidence="12">
    <location>
        <begin position="183"/>
        <end position="202"/>
    </location>
</feature>
<keyword evidence="9 12" id="KW-0472">Membrane</keyword>
<dbReference type="GO" id="GO:0051992">
    <property type="term" value="F:UDP-N-acetylmuramoyl-L-alanyl-D-glutamyl-meso-2,6-diaminopimelyl-D-alanyl-D-alanine:undecaprenyl-phosphate transferase activity"/>
    <property type="evidence" value="ECO:0007669"/>
    <property type="project" value="RHEA"/>
</dbReference>
<dbReference type="NCBIfam" id="TIGR00445">
    <property type="entry name" value="mraY"/>
    <property type="match status" value="1"/>
</dbReference>
<dbReference type="Pfam" id="PF10555">
    <property type="entry name" value="MraY_sig1"/>
    <property type="match status" value="1"/>
</dbReference>
<evidence type="ECO:0000256" key="14">
    <source>
        <dbReference type="PIRSR" id="PIRSR600715-1"/>
    </source>
</evidence>
<dbReference type="OrthoDB" id="9805475at2"/>
<keyword evidence="3 12" id="KW-0132">Cell division</keyword>
<evidence type="ECO:0000256" key="3">
    <source>
        <dbReference type="ARBA" id="ARBA00022618"/>
    </source>
</evidence>
<feature type="transmembrane region" description="Helical" evidence="12">
    <location>
        <begin position="138"/>
        <end position="156"/>
    </location>
</feature>
<feature type="transmembrane region" description="Helical" evidence="12">
    <location>
        <begin position="347"/>
        <end position="366"/>
    </location>
</feature>
<feature type="transmembrane region" description="Helical" evidence="12">
    <location>
        <begin position="297"/>
        <end position="320"/>
    </location>
</feature>
<feature type="transmembrane region" description="Helical" evidence="12">
    <location>
        <begin position="209"/>
        <end position="228"/>
    </location>
</feature>
<dbReference type="EMBL" id="QFYR01000004">
    <property type="protein sequence ID" value="RAK51289.1"/>
    <property type="molecule type" value="Genomic_DNA"/>
</dbReference>
<feature type="binding site" evidence="14">
    <location>
        <position position="201"/>
    </location>
    <ligand>
        <name>Mg(2+)</name>
        <dbReference type="ChEBI" id="CHEBI:18420"/>
    </ligand>
</feature>
<keyword evidence="12 14" id="KW-0479">Metal-binding</keyword>
<accession>A0A328A9S7</accession>
<evidence type="ECO:0000256" key="11">
    <source>
        <dbReference type="ARBA" id="ARBA00023316"/>
    </source>
</evidence>
<comment type="cofactor">
    <cofactor evidence="12 14">
        <name>Mg(2+)</name>
        <dbReference type="ChEBI" id="CHEBI:18420"/>
    </cofactor>
</comment>
<dbReference type="Proteomes" id="UP000249725">
    <property type="component" value="Unassembled WGS sequence"/>
</dbReference>
<keyword evidence="10 12" id="KW-0131">Cell cycle</keyword>
<evidence type="ECO:0000256" key="6">
    <source>
        <dbReference type="ARBA" id="ARBA00022960"/>
    </source>
</evidence>
<dbReference type="CDD" id="cd06852">
    <property type="entry name" value="GT_MraY"/>
    <property type="match status" value="1"/>
</dbReference>
<evidence type="ECO:0000313" key="15">
    <source>
        <dbReference type="EMBL" id="RAK51289.1"/>
    </source>
</evidence>
<feature type="transmembrane region" description="Helical" evidence="12">
    <location>
        <begin position="272"/>
        <end position="291"/>
    </location>
</feature>
<evidence type="ECO:0000256" key="7">
    <source>
        <dbReference type="ARBA" id="ARBA00022984"/>
    </source>
</evidence>
<dbReference type="GO" id="GO:0008963">
    <property type="term" value="F:phospho-N-acetylmuramoyl-pentapeptide-transferase activity"/>
    <property type="evidence" value="ECO:0007669"/>
    <property type="project" value="UniProtKB-UniRule"/>
</dbReference>
<feature type="transmembrane region" description="Helical" evidence="12">
    <location>
        <begin position="248"/>
        <end position="265"/>
    </location>
</feature>